<dbReference type="EMBL" id="HG934468">
    <property type="protein sequence ID" value="CDN32863.1"/>
    <property type="molecule type" value="Genomic_DNA"/>
</dbReference>
<feature type="domain" description="F5/8 type C" evidence="2">
    <location>
        <begin position="269"/>
        <end position="382"/>
    </location>
</feature>
<reference evidence="3 4" key="1">
    <citation type="journal article" date="2015" name="Genome Announc.">
        <title>Complete Genome Sequence of the Novel Leech Symbiont Mucinivorans hirudinis M3T.</title>
        <authorList>
            <person name="Nelson M.C."/>
            <person name="Bomar L."/>
            <person name="Graf J."/>
        </authorList>
    </citation>
    <scope>NUCLEOTIDE SEQUENCE [LARGE SCALE GENOMIC DNA]</scope>
    <source>
        <strain evidence="4">M3</strain>
    </source>
</reference>
<evidence type="ECO:0000313" key="4">
    <source>
        <dbReference type="Proteomes" id="UP000027616"/>
    </source>
</evidence>
<evidence type="ECO:0000259" key="2">
    <source>
        <dbReference type="PROSITE" id="PS50022"/>
    </source>
</evidence>
<proteinExistence type="predicted"/>
<dbReference type="Pfam" id="PF00754">
    <property type="entry name" value="F5_F8_type_C"/>
    <property type="match status" value="1"/>
</dbReference>
<dbReference type="Proteomes" id="UP000027616">
    <property type="component" value="Chromosome I"/>
</dbReference>
<dbReference type="STRING" id="1433126.BN938_2797"/>
<keyword evidence="4" id="KW-1185">Reference proteome</keyword>
<dbReference type="PROSITE" id="PS50022">
    <property type="entry name" value="FA58C_3"/>
    <property type="match status" value="1"/>
</dbReference>
<name>A0A060RE89_9BACT</name>
<sequence length="384" mass="43909">MKRLLFKISLYTLTVLGLCSSCNNYDDYHQDYIKNGEIIYAPKVDSVSCRSGKERVQVDFWLNKSPNVTKVHIYWNSGKDSLVVNVSPSNNRDSIGVILPIKVEQAYTFDLITYDKYGNKSLKNSGYASVYGANYEAGLIQRAISSNEIKKGIGYINWYGSDETLQFVEVEYTTNSNEVVVVKTLNTQNQTICPSIKYPYQYRVRSVYKPNAASIDNFATQWSDYKQIPPPIPTRVDRGEWTVIDCSSFAYWQYGEPWYSQYNPKNVIDGDLGTFWHNDWNDSSKVPPHHIVIDMKDVYQVNGFELHKRSGNNDTKTVELYISGDKVNWEKIASTIYESGDTQMKSINIGEPKFGRYLKMLQPDSRNPNGANSFAEIYVIGLLN</sequence>
<dbReference type="OrthoDB" id="831253at2"/>
<organism evidence="3 4">
    <name type="scientific">Mucinivorans hirudinis</name>
    <dbReference type="NCBI Taxonomy" id="1433126"/>
    <lineage>
        <taxon>Bacteria</taxon>
        <taxon>Pseudomonadati</taxon>
        <taxon>Bacteroidota</taxon>
        <taxon>Bacteroidia</taxon>
        <taxon>Bacteroidales</taxon>
        <taxon>Rikenellaceae</taxon>
        <taxon>Mucinivorans</taxon>
    </lineage>
</organism>
<dbReference type="eggNOG" id="COG4932">
    <property type="taxonomic scope" value="Bacteria"/>
</dbReference>
<protein>
    <recommendedName>
        <fullName evidence="2">F5/8 type C domain-containing protein</fullName>
    </recommendedName>
</protein>
<evidence type="ECO:0000256" key="1">
    <source>
        <dbReference type="SAM" id="SignalP"/>
    </source>
</evidence>
<keyword evidence="1" id="KW-0732">Signal</keyword>
<dbReference type="Gene3D" id="2.60.120.260">
    <property type="entry name" value="Galactose-binding domain-like"/>
    <property type="match status" value="1"/>
</dbReference>
<dbReference type="SUPFAM" id="SSF49785">
    <property type="entry name" value="Galactose-binding domain-like"/>
    <property type="match status" value="1"/>
</dbReference>
<dbReference type="InterPro" id="IPR000421">
    <property type="entry name" value="FA58C"/>
</dbReference>
<dbReference type="AlphaFoldDB" id="A0A060RE89"/>
<dbReference type="InterPro" id="IPR008979">
    <property type="entry name" value="Galactose-bd-like_sf"/>
</dbReference>
<dbReference type="HOGENOM" id="CLU_062421_0_0_10"/>
<evidence type="ECO:0000313" key="3">
    <source>
        <dbReference type="EMBL" id="CDN32863.1"/>
    </source>
</evidence>
<accession>A0A060RE89</accession>
<dbReference type="KEGG" id="rbc:BN938_2797"/>
<gene>
    <name evidence="3" type="ORF">BN938_2797</name>
</gene>
<feature type="chain" id="PRO_5001586459" description="F5/8 type C domain-containing protein" evidence="1">
    <location>
        <begin position="25"/>
        <end position="384"/>
    </location>
</feature>
<feature type="signal peptide" evidence="1">
    <location>
        <begin position="1"/>
        <end position="24"/>
    </location>
</feature>
<dbReference type="Pfam" id="PF16389">
    <property type="entry name" value="DUF4998"/>
    <property type="match status" value="1"/>
</dbReference>